<accession>A0A7D8IW76</accession>
<dbReference type="Pfam" id="PF17400">
    <property type="entry name" value="DUF5406"/>
    <property type="match status" value="1"/>
</dbReference>
<proteinExistence type="predicted"/>
<reference evidence="1 2" key="1">
    <citation type="submission" date="2018-06" db="EMBL/GenBank/DDBJ databases">
        <authorList>
            <consortium name="Pathogen Informatics"/>
            <person name="Doyle S."/>
        </authorList>
    </citation>
    <scope>NUCLEOTIDE SEQUENCE [LARGE SCALE GENOMIC DNA]</scope>
    <source>
        <strain evidence="1 2">NCTC6385</strain>
    </source>
</reference>
<dbReference type="AlphaFoldDB" id="A0A7D8IW76"/>
<dbReference type="EMBL" id="UGWV01000002">
    <property type="protein sequence ID" value="SUF97838.1"/>
    <property type="molecule type" value="Genomic_DNA"/>
</dbReference>
<evidence type="ECO:0000313" key="1">
    <source>
        <dbReference type="EMBL" id="SUF97838.1"/>
    </source>
</evidence>
<sequence length="126" mass="14167">MSVAETLMTEAVLTDFDPNMVACGRLVKQTVRLTFGCWRYRGTFEVEFRGNVTGLEAIRTAVEKLYQSLPSVVVTDDDDQECEMEMATIELDGITCDDDELRGEEWLADMLVSAEIIRYEPDDGGL</sequence>
<organism evidence="1 2">
    <name type="scientific">Salmonella enterica</name>
    <name type="common">Salmonella choleraesuis</name>
    <dbReference type="NCBI Taxonomy" id="28901"/>
    <lineage>
        <taxon>Bacteria</taxon>
        <taxon>Pseudomonadati</taxon>
        <taxon>Pseudomonadota</taxon>
        <taxon>Gammaproteobacteria</taxon>
        <taxon>Enterobacterales</taxon>
        <taxon>Enterobacteriaceae</taxon>
        <taxon>Salmonella</taxon>
    </lineage>
</organism>
<dbReference type="InterPro" id="IPR035387">
    <property type="entry name" value="DUF5406"/>
</dbReference>
<protein>
    <recommendedName>
        <fullName evidence="3">DUF5406 domain-containing protein</fullName>
    </recommendedName>
</protein>
<name>A0A7D8IW76_SALER</name>
<dbReference type="Proteomes" id="UP000254463">
    <property type="component" value="Unassembled WGS sequence"/>
</dbReference>
<dbReference type="RefSeq" id="WP_240855687.1">
    <property type="nucleotide sequence ID" value="NZ_MXUX01000041.1"/>
</dbReference>
<evidence type="ECO:0000313" key="2">
    <source>
        <dbReference type="Proteomes" id="UP000254463"/>
    </source>
</evidence>
<gene>
    <name evidence="1" type="ORF">NCTC6385_04894</name>
</gene>
<evidence type="ECO:0008006" key="3">
    <source>
        <dbReference type="Google" id="ProtNLM"/>
    </source>
</evidence>